<gene>
    <name evidence="1" type="ORF">SAMN05421841_3348</name>
</gene>
<evidence type="ECO:0008006" key="3">
    <source>
        <dbReference type="Google" id="ProtNLM"/>
    </source>
</evidence>
<evidence type="ECO:0000313" key="1">
    <source>
        <dbReference type="EMBL" id="SEW45579.1"/>
    </source>
</evidence>
<evidence type="ECO:0000313" key="2">
    <source>
        <dbReference type="Proteomes" id="UP000199469"/>
    </source>
</evidence>
<dbReference type="Proteomes" id="UP000199469">
    <property type="component" value="Unassembled WGS sequence"/>
</dbReference>
<keyword evidence="2" id="KW-1185">Reference proteome</keyword>
<dbReference type="EMBL" id="FOIU01000002">
    <property type="protein sequence ID" value="SEW45579.1"/>
    <property type="molecule type" value="Genomic_DNA"/>
</dbReference>
<proteinExistence type="predicted"/>
<accession>A0A1I0RW43</accession>
<protein>
    <recommendedName>
        <fullName evidence="3">DUF4410 domain-containing protein</fullName>
    </recommendedName>
</protein>
<sequence>MVFMAIATTVFAQSKINFESGNLDILKGQSEVNVQFLFENAKFQTDNYTEEQYLERRKKESLEKKTEKFWESWIGEWNNHRNVVFFNKFIDGLNEKAKKIKFGKDLKTKYTLIIDSKWIYAGWSGFVMQPGKLSTEIRIVETDNPSKVLTKIQTDKIEGTGSKVNYGMEYGRISAAYEKTGKELGKEIKNALK</sequence>
<dbReference type="AlphaFoldDB" id="A0A1I0RW43"/>
<organism evidence="1 2">
    <name type="scientific">Chryseobacterium wanjuense</name>
    <dbReference type="NCBI Taxonomy" id="356305"/>
    <lineage>
        <taxon>Bacteria</taxon>
        <taxon>Pseudomonadati</taxon>
        <taxon>Bacteroidota</taxon>
        <taxon>Flavobacteriia</taxon>
        <taxon>Flavobacteriales</taxon>
        <taxon>Weeksellaceae</taxon>
        <taxon>Chryseobacterium group</taxon>
        <taxon>Chryseobacterium</taxon>
    </lineage>
</organism>
<dbReference type="STRING" id="356305.SAMN05421841_3348"/>
<reference evidence="2" key="1">
    <citation type="submission" date="2016-10" db="EMBL/GenBank/DDBJ databases">
        <authorList>
            <person name="Varghese N."/>
            <person name="Submissions S."/>
        </authorList>
    </citation>
    <scope>NUCLEOTIDE SEQUENCE [LARGE SCALE GENOMIC DNA]</scope>
    <source>
        <strain evidence="2">DSM 17724</strain>
    </source>
</reference>
<name>A0A1I0RW43_9FLAO</name>